<evidence type="ECO:0000256" key="2">
    <source>
        <dbReference type="ARBA" id="ARBA00023125"/>
    </source>
</evidence>
<dbReference type="InterPro" id="IPR029016">
    <property type="entry name" value="GAF-like_dom_sf"/>
</dbReference>
<evidence type="ECO:0000256" key="3">
    <source>
        <dbReference type="ARBA" id="ARBA00023163"/>
    </source>
</evidence>
<keyword evidence="1" id="KW-0805">Transcription regulation</keyword>
<dbReference type="PANTHER" id="PTHR30136:SF24">
    <property type="entry name" value="HTH-TYPE TRANSCRIPTIONAL REPRESSOR ALLR"/>
    <property type="match status" value="1"/>
</dbReference>
<dbReference type="EMBL" id="CP080647">
    <property type="protein sequence ID" value="QYX82571.1"/>
    <property type="molecule type" value="Genomic_DNA"/>
</dbReference>
<dbReference type="SUPFAM" id="SSF46785">
    <property type="entry name" value="Winged helix' DNA-binding domain"/>
    <property type="match status" value="1"/>
</dbReference>
<dbReference type="Proteomes" id="UP000827138">
    <property type="component" value="Chromosome"/>
</dbReference>
<keyword evidence="3" id="KW-0804">Transcription</keyword>
<dbReference type="Gene3D" id="1.10.10.10">
    <property type="entry name" value="Winged helix-like DNA-binding domain superfamily/Winged helix DNA-binding domain"/>
    <property type="match status" value="1"/>
</dbReference>
<dbReference type="InterPro" id="IPR036390">
    <property type="entry name" value="WH_DNA-bd_sf"/>
</dbReference>
<evidence type="ECO:0000259" key="6">
    <source>
        <dbReference type="PROSITE" id="PS51078"/>
    </source>
</evidence>
<keyword evidence="2" id="KW-0238">DNA-binding</keyword>
<reference evidence="7 8" key="1">
    <citation type="submission" date="2021-08" db="EMBL/GenBank/DDBJ databases">
        <authorList>
            <person name="Ping M."/>
        </authorList>
    </citation>
    <scope>NUCLEOTIDE SEQUENCE [LARGE SCALE GENOMIC DNA]</scope>
    <source>
        <strain evidence="7 8">MG28</strain>
    </source>
</reference>
<dbReference type="PROSITE" id="PS51078">
    <property type="entry name" value="ICLR_ED"/>
    <property type="match status" value="1"/>
</dbReference>
<keyword evidence="8" id="KW-1185">Reference proteome</keyword>
<feature type="domain" description="IclR-ED" evidence="6">
    <location>
        <begin position="118"/>
        <end position="302"/>
    </location>
</feature>
<sequence>MMAASAQSREPAMSVHSPTSDLIESSLTDPSLAVSSADPSLADDPRSQAPTAASDQRTAVDKALVLLKSLAEEDREIGVSELARRTRLTKSTAFRLLGILQRNELVERVGSDYRLGAQLFDIGTRVYGPTSLVLRERLLPHLADLYVLTQETVHLAVLHDTDIVYVNKIHGHRATRSPSRIGARLPAYCTAVGKALLAFDHDAMEAAIAAGLPKLTDYTITEPTAFRAELQRIRRDGIAYDRQEATLGLTCVAVPVMGPAGRPVAALSVAGADHRFDRARFAPALRRVAYEAARAINAAAKAQRHTP</sequence>
<dbReference type="InterPro" id="IPR005471">
    <property type="entry name" value="Tscrpt_reg_IclR_N"/>
</dbReference>
<dbReference type="SUPFAM" id="SSF55781">
    <property type="entry name" value="GAF domain-like"/>
    <property type="match status" value="1"/>
</dbReference>
<feature type="compositionally biased region" description="Polar residues" evidence="4">
    <location>
        <begin position="16"/>
        <end position="38"/>
    </location>
</feature>
<evidence type="ECO:0000256" key="4">
    <source>
        <dbReference type="SAM" id="MobiDB-lite"/>
    </source>
</evidence>
<dbReference type="InterPro" id="IPR036388">
    <property type="entry name" value="WH-like_DNA-bd_sf"/>
</dbReference>
<name>A0ABX8Y302_9ACTN</name>
<evidence type="ECO:0000259" key="5">
    <source>
        <dbReference type="PROSITE" id="PS51077"/>
    </source>
</evidence>
<feature type="region of interest" description="Disordered" evidence="4">
    <location>
        <begin position="1"/>
        <end position="56"/>
    </location>
</feature>
<feature type="domain" description="HTH iclR-type" evidence="5">
    <location>
        <begin position="57"/>
        <end position="117"/>
    </location>
</feature>
<dbReference type="Pfam" id="PF01614">
    <property type="entry name" value="IclR_C"/>
    <property type="match status" value="1"/>
</dbReference>
<dbReference type="InterPro" id="IPR014757">
    <property type="entry name" value="Tscrpt_reg_IclR_C"/>
</dbReference>
<gene>
    <name evidence="7" type="ORF">K1J60_43895</name>
</gene>
<dbReference type="PROSITE" id="PS51077">
    <property type="entry name" value="HTH_ICLR"/>
    <property type="match status" value="1"/>
</dbReference>
<dbReference type="Pfam" id="PF09339">
    <property type="entry name" value="HTH_IclR"/>
    <property type="match status" value="1"/>
</dbReference>
<evidence type="ECO:0000256" key="1">
    <source>
        <dbReference type="ARBA" id="ARBA00023015"/>
    </source>
</evidence>
<evidence type="ECO:0000313" key="8">
    <source>
        <dbReference type="Proteomes" id="UP000827138"/>
    </source>
</evidence>
<dbReference type="InterPro" id="IPR050707">
    <property type="entry name" value="HTH_MetabolicPath_Reg"/>
</dbReference>
<dbReference type="SMART" id="SM00346">
    <property type="entry name" value="HTH_ICLR"/>
    <property type="match status" value="1"/>
</dbReference>
<protein>
    <submittedName>
        <fullName evidence="7">IclR family transcriptional regulator</fullName>
    </submittedName>
</protein>
<dbReference type="Gene3D" id="3.30.450.40">
    <property type="match status" value="1"/>
</dbReference>
<evidence type="ECO:0000313" key="7">
    <source>
        <dbReference type="EMBL" id="QYX82571.1"/>
    </source>
</evidence>
<dbReference type="PANTHER" id="PTHR30136">
    <property type="entry name" value="HELIX-TURN-HELIX TRANSCRIPTIONAL REGULATOR, ICLR FAMILY"/>
    <property type="match status" value="1"/>
</dbReference>
<proteinExistence type="predicted"/>
<accession>A0ABX8Y302</accession>
<organism evidence="7 8">
    <name type="scientific">Streptomyces akebiae</name>
    <dbReference type="NCBI Taxonomy" id="2865673"/>
    <lineage>
        <taxon>Bacteria</taxon>
        <taxon>Bacillati</taxon>
        <taxon>Actinomycetota</taxon>
        <taxon>Actinomycetes</taxon>
        <taxon>Kitasatosporales</taxon>
        <taxon>Streptomycetaceae</taxon>
        <taxon>Streptomyces</taxon>
    </lineage>
</organism>